<evidence type="ECO:0000256" key="4">
    <source>
        <dbReference type="ARBA" id="ARBA00022816"/>
    </source>
</evidence>
<dbReference type="GO" id="GO:0006405">
    <property type="term" value="P:RNA export from nucleus"/>
    <property type="evidence" value="ECO:0007669"/>
    <property type="project" value="TreeGrafter"/>
</dbReference>
<evidence type="ECO:0000313" key="10">
    <source>
        <dbReference type="EMBL" id="CAE2239069.1"/>
    </source>
</evidence>
<evidence type="ECO:0000256" key="7">
    <source>
        <dbReference type="ARBA" id="ARBA00023132"/>
    </source>
</evidence>
<dbReference type="PANTHER" id="PTHR23198">
    <property type="entry name" value="NUCLEOPORIN"/>
    <property type="match status" value="1"/>
</dbReference>
<proteinExistence type="inferred from homology"/>
<evidence type="ECO:0000256" key="2">
    <source>
        <dbReference type="ARBA" id="ARBA00008926"/>
    </source>
</evidence>
<dbReference type="PROSITE" id="PS51434">
    <property type="entry name" value="NUP_C"/>
    <property type="match status" value="1"/>
</dbReference>
<organism evidence="10">
    <name type="scientific">Vannella robusta</name>
    <dbReference type="NCBI Taxonomy" id="1487602"/>
    <lineage>
        <taxon>Eukaryota</taxon>
        <taxon>Amoebozoa</taxon>
        <taxon>Discosea</taxon>
        <taxon>Flabellinia</taxon>
        <taxon>Vannellidae</taxon>
        <taxon>Vannella</taxon>
    </lineage>
</organism>
<evidence type="ECO:0000259" key="9">
    <source>
        <dbReference type="PROSITE" id="PS51434"/>
    </source>
</evidence>
<keyword evidence="4" id="KW-0509">mRNA transport</keyword>
<dbReference type="GO" id="GO:0051028">
    <property type="term" value="P:mRNA transport"/>
    <property type="evidence" value="ECO:0007669"/>
    <property type="project" value="UniProtKB-KW"/>
</dbReference>
<evidence type="ECO:0000256" key="5">
    <source>
        <dbReference type="ARBA" id="ARBA00022927"/>
    </source>
</evidence>
<accession>A0A7S4IT70</accession>
<sequence>MNESGSLVSMSLFGGAPSGNTASFSAPSGNTSSFGSSFGSIARFGGSSGNTTGFGGSGAQFSFASQGGIPIFKNKDYYCDPKSIHECTNPRAVENFKIGRHGIGEIQFLQPIDMRSLVNKVLDEIVIISSEGVTMYPNDKAPERGYALNIPATVVFHNISIPKHCTKENFVSQLRRNAERTIHQTFVSYNETTEELVTTVQYFV</sequence>
<dbReference type="GO" id="GO:0044614">
    <property type="term" value="C:nuclear pore cytoplasmic filaments"/>
    <property type="evidence" value="ECO:0007669"/>
    <property type="project" value="TreeGrafter"/>
</dbReference>
<dbReference type="GO" id="GO:0003723">
    <property type="term" value="F:RNA binding"/>
    <property type="evidence" value="ECO:0007669"/>
    <property type="project" value="TreeGrafter"/>
</dbReference>
<dbReference type="AlphaFoldDB" id="A0A7S4IT70"/>
<dbReference type="GO" id="GO:0008139">
    <property type="term" value="F:nuclear localization sequence binding"/>
    <property type="evidence" value="ECO:0007669"/>
    <property type="project" value="TreeGrafter"/>
</dbReference>
<dbReference type="GO" id="GO:0006606">
    <property type="term" value="P:protein import into nucleus"/>
    <property type="evidence" value="ECO:0007669"/>
    <property type="project" value="TreeGrafter"/>
</dbReference>
<feature type="domain" description="Peptidase S59" evidence="9">
    <location>
        <begin position="74"/>
        <end position="203"/>
    </location>
</feature>
<dbReference type="EMBL" id="HBKP01024064">
    <property type="protein sequence ID" value="CAE2239069.1"/>
    <property type="molecule type" value="Transcribed_RNA"/>
</dbReference>
<dbReference type="InterPro" id="IPR036903">
    <property type="entry name" value="Nup98_auto-Pept-S59_dom_sf"/>
</dbReference>
<dbReference type="GO" id="GO:0034398">
    <property type="term" value="P:telomere tethering at nuclear periphery"/>
    <property type="evidence" value="ECO:0007669"/>
    <property type="project" value="TreeGrafter"/>
</dbReference>
<dbReference type="PANTHER" id="PTHR23198:SF6">
    <property type="entry name" value="NUCLEAR PORE COMPLEX PROTEIN NUP98-NUP96"/>
    <property type="match status" value="1"/>
</dbReference>
<name>A0A7S4IT70_9EUKA</name>
<gene>
    <name evidence="10" type="ORF">VSP0166_LOCUS16790</name>
</gene>
<dbReference type="SUPFAM" id="SSF82215">
    <property type="entry name" value="C-terminal autoproteolytic domain of nucleoporin nup98"/>
    <property type="match status" value="1"/>
</dbReference>
<comment type="similarity">
    <text evidence="2">Belongs to the nucleoporin GLFG family.</text>
</comment>
<keyword evidence="5" id="KW-0653">Protein transport</keyword>
<keyword evidence="3" id="KW-0813">Transport</keyword>
<dbReference type="GO" id="GO:0000973">
    <property type="term" value="P:post-transcriptional tethering of RNA polymerase II gene DNA at nuclear periphery"/>
    <property type="evidence" value="ECO:0007669"/>
    <property type="project" value="TreeGrafter"/>
</dbReference>
<keyword evidence="7" id="KW-0906">Nuclear pore complex</keyword>
<dbReference type="InterPro" id="IPR007230">
    <property type="entry name" value="Nup98_auto-Pept-S59_dom"/>
</dbReference>
<keyword evidence="8" id="KW-0539">Nucleus</keyword>
<dbReference type="Pfam" id="PF04096">
    <property type="entry name" value="Nucleoporin2"/>
    <property type="match status" value="1"/>
</dbReference>
<evidence type="ECO:0000256" key="6">
    <source>
        <dbReference type="ARBA" id="ARBA00023010"/>
    </source>
</evidence>
<dbReference type="GO" id="GO:0017056">
    <property type="term" value="F:structural constituent of nuclear pore"/>
    <property type="evidence" value="ECO:0007669"/>
    <property type="project" value="InterPro"/>
</dbReference>
<protein>
    <recommendedName>
        <fullName evidence="9">Peptidase S59 domain-containing protein</fullName>
    </recommendedName>
</protein>
<evidence type="ECO:0000256" key="8">
    <source>
        <dbReference type="ARBA" id="ARBA00023242"/>
    </source>
</evidence>
<dbReference type="InterPro" id="IPR037665">
    <property type="entry name" value="Nucleoporin_S59-like"/>
</dbReference>
<reference evidence="10" key="1">
    <citation type="submission" date="2021-01" db="EMBL/GenBank/DDBJ databases">
        <authorList>
            <person name="Corre E."/>
            <person name="Pelletier E."/>
            <person name="Niang G."/>
            <person name="Scheremetjew M."/>
            <person name="Finn R."/>
            <person name="Kale V."/>
            <person name="Holt S."/>
            <person name="Cochrane G."/>
            <person name="Meng A."/>
            <person name="Brown T."/>
            <person name="Cohen L."/>
        </authorList>
    </citation>
    <scope>NUCLEOTIDE SEQUENCE</scope>
    <source>
        <strain evidence="10">DIVA3 518/3/11/1/6</strain>
    </source>
</reference>
<evidence type="ECO:0000256" key="3">
    <source>
        <dbReference type="ARBA" id="ARBA00022448"/>
    </source>
</evidence>
<comment type="subcellular location">
    <subcellularLocation>
        <location evidence="1">Nucleus</location>
        <location evidence="1">Nuclear pore complex</location>
    </subcellularLocation>
</comment>
<evidence type="ECO:0000256" key="1">
    <source>
        <dbReference type="ARBA" id="ARBA00004567"/>
    </source>
</evidence>
<keyword evidence="6" id="KW-0811">Translocation</keyword>
<dbReference type="Gene3D" id="3.30.1610.10">
    <property type="entry name" value="Peptidase S59, nucleoporin"/>
    <property type="match status" value="1"/>
</dbReference>